<dbReference type="InterPro" id="IPR011993">
    <property type="entry name" value="PH-like_dom_sf"/>
</dbReference>
<dbReference type="PANTHER" id="PTHR15832">
    <property type="entry name" value="SHC (SRC HOMOLOGY DOMAIN C-TERMINAL) ADAPTOR HOMOLOG"/>
    <property type="match status" value="1"/>
</dbReference>
<dbReference type="Proteomes" id="UP000095282">
    <property type="component" value="Unplaced"/>
</dbReference>
<keyword evidence="3" id="KW-1185">Reference proteome</keyword>
<organism evidence="3 4">
    <name type="scientific">Caenorhabditis tropicalis</name>
    <dbReference type="NCBI Taxonomy" id="1561998"/>
    <lineage>
        <taxon>Eukaryota</taxon>
        <taxon>Metazoa</taxon>
        <taxon>Ecdysozoa</taxon>
        <taxon>Nematoda</taxon>
        <taxon>Chromadorea</taxon>
        <taxon>Rhabditida</taxon>
        <taxon>Rhabditina</taxon>
        <taxon>Rhabditomorpha</taxon>
        <taxon>Rhabditoidea</taxon>
        <taxon>Rhabditidae</taxon>
        <taxon>Peloderinae</taxon>
        <taxon>Caenorhabditis</taxon>
    </lineage>
</organism>
<dbReference type="eggNOG" id="ENOG502QR6J">
    <property type="taxonomic scope" value="Eukaryota"/>
</dbReference>
<evidence type="ECO:0000259" key="2">
    <source>
        <dbReference type="PROSITE" id="PS01179"/>
    </source>
</evidence>
<dbReference type="SUPFAM" id="SSF50729">
    <property type="entry name" value="PH domain-like"/>
    <property type="match status" value="1"/>
</dbReference>
<dbReference type="AlphaFoldDB" id="A0A1I7TS40"/>
<dbReference type="STRING" id="1561998.A0A1I7TS40"/>
<proteinExistence type="predicted"/>
<dbReference type="PROSITE" id="PS01179">
    <property type="entry name" value="PID"/>
    <property type="match status" value="1"/>
</dbReference>
<dbReference type="WBParaSite" id="Csp11.Scaffold629.g11221.t2">
    <property type="protein sequence ID" value="Csp11.Scaffold629.g11221.t2"/>
    <property type="gene ID" value="Csp11.Scaffold629.g11221"/>
</dbReference>
<dbReference type="InterPro" id="IPR006020">
    <property type="entry name" value="PTB/PI_dom"/>
</dbReference>
<dbReference type="Gene3D" id="2.30.29.30">
    <property type="entry name" value="Pleckstrin-homology domain (PH domain)/Phosphotyrosine-binding domain (PTB)"/>
    <property type="match status" value="1"/>
</dbReference>
<dbReference type="Pfam" id="PF00640">
    <property type="entry name" value="PID"/>
    <property type="match status" value="1"/>
</dbReference>
<evidence type="ECO:0000313" key="4">
    <source>
        <dbReference type="WBParaSite" id="Csp11.Scaffold629.g11221.t2"/>
    </source>
</evidence>
<evidence type="ECO:0000256" key="1">
    <source>
        <dbReference type="SAM" id="MobiDB-lite"/>
    </source>
</evidence>
<sequence>MYSRLKSSLLNHFHKSGTASSTSPNNYNGLSKEEKKRLRHSLAECQLHDLYETTDSAQQQHHHHNPCSYQHSASSVTAKPSSRHPPPPVNHAPLAPQEEYLDESTSSNSTFYSDLLASSFSSSGNSSFGGGYICDYEDTTNDSFVMPSGLPSLSWNVQYIGSFPISGSHVDNLGKRIDTFQPTGGNAMQNVELSISVLGVKISCEKTVLMSHSLRRVTDISARPDTHNIGYVATEPVGRTYRRLCHVFHCQNSKEVLHLTCAHISMVSFRIVNLFSLPVTSFPSVLLEKMTVVPNEVWKRNRRNLFDNRRGMEEIFSITDIENLDLRMKPLSSSLLSFAQSMESMSHKKKLYD</sequence>
<feature type="region of interest" description="Disordered" evidence="1">
    <location>
        <begin position="13"/>
        <end position="35"/>
    </location>
</feature>
<evidence type="ECO:0000313" key="3">
    <source>
        <dbReference type="Proteomes" id="UP000095282"/>
    </source>
</evidence>
<dbReference type="PANTHER" id="PTHR15832:SF2">
    <property type="entry name" value="SH2 DOMAIN-CONTAINING PROTEIN"/>
    <property type="match status" value="1"/>
</dbReference>
<feature type="compositionally biased region" description="Polar residues" evidence="1">
    <location>
        <begin position="17"/>
        <end position="29"/>
    </location>
</feature>
<feature type="compositionally biased region" description="Polar residues" evidence="1">
    <location>
        <begin position="67"/>
        <end position="80"/>
    </location>
</feature>
<reference evidence="4" key="1">
    <citation type="submission" date="2016-11" db="UniProtKB">
        <authorList>
            <consortium name="WormBaseParasite"/>
        </authorList>
    </citation>
    <scope>IDENTIFICATION</scope>
</reference>
<protein>
    <submittedName>
        <fullName evidence="4">PID domain-containing protein</fullName>
    </submittedName>
</protein>
<accession>A0A1I7TS40</accession>
<feature type="domain" description="PID" evidence="2">
    <location>
        <begin position="154"/>
        <end position="250"/>
    </location>
</feature>
<feature type="region of interest" description="Disordered" evidence="1">
    <location>
        <begin position="55"/>
        <end position="94"/>
    </location>
</feature>
<dbReference type="SMART" id="SM00462">
    <property type="entry name" value="PTB"/>
    <property type="match status" value="1"/>
</dbReference>
<name>A0A1I7TS40_9PELO</name>